<evidence type="ECO:0000313" key="1">
    <source>
        <dbReference type="EMBL" id="KFX48402.1"/>
    </source>
</evidence>
<protein>
    <submittedName>
        <fullName evidence="1">Ribosome maturation factor RimM</fullName>
    </submittedName>
</protein>
<reference evidence="1" key="2">
    <citation type="journal article" date="2014" name="PLoS Genet.">
        <title>Signature gene expression reveals novel clues to the molecular mechanisms of dimorphic transition in Penicillium marneffei.</title>
        <authorList>
            <person name="Yang E."/>
            <person name="Wang G."/>
            <person name="Cai J."/>
            <person name="Woo P.C."/>
            <person name="Lau S.K."/>
            <person name="Yuen K.-Y."/>
            <person name="Chow W.-N."/>
            <person name="Lin X."/>
        </authorList>
    </citation>
    <scope>NUCLEOTIDE SEQUENCE</scope>
    <source>
        <strain evidence="1">PM1</strain>
    </source>
</reference>
<accession>A0A093V760</accession>
<reference key="1">
    <citation type="journal article" date="2014" name="PLoS Genet.">
        <title>Signature Gene Expression Reveals Novel Clues to the Molecular Mechanisms of Dimorphic Transition in Penicillium marneffei.</title>
        <authorList>
            <person name="Yang E."/>
            <person name="Wang G."/>
            <person name="Cai J."/>
            <person name="Woo P.C."/>
            <person name="Lau S.K."/>
            <person name="Yuen K.-Y."/>
            <person name="Chow W.-N."/>
            <person name="Lin X."/>
        </authorList>
    </citation>
    <scope>NUCLEOTIDE SEQUENCE [LARGE SCALE GENOMIC DNA]</scope>
    <source>
        <strain>PM1</strain>
    </source>
</reference>
<proteinExistence type="predicted"/>
<dbReference type="HOGENOM" id="CLU_1310824_0_0_1"/>
<comment type="caution">
    <text evidence="1">The sequence shown here is derived from an EMBL/GenBank/DDBJ whole genome shotgun (WGS) entry which is preliminary data.</text>
</comment>
<sequence>MSTSPLLNNHLQPLQTQPLNTTTTIITTTDRVLHIPQDPSPHALHPAPRCHRHRLLTLTNHKPKTNSQRNDSFLLQHRNPPPKTNNNIQRTPTLRDTRRNTILRTIFSPFTRAHCINGALIRRRINNNDNDNETICDDNKLEEDFTFILECEYLPEKSVQVYDHMIVLGNVKRIIAPGPNALDEGKRHTREDFCLMYADTRFWGMGEETS</sequence>
<dbReference type="EMBL" id="JPOX01000012">
    <property type="protein sequence ID" value="KFX48402.1"/>
    <property type="molecule type" value="Genomic_DNA"/>
</dbReference>
<dbReference type="AlphaFoldDB" id="A0A093V760"/>
<gene>
    <name evidence="1" type="ORF">GQ26_0121190</name>
</gene>
<dbReference type="eggNOG" id="ENOG502SB89">
    <property type="taxonomic scope" value="Eukaryota"/>
</dbReference>
<organism evidence="1">
    <name type="scientific">Talaromyces marneffei PM1</name>
    <dbReference type="NCBI Taxonomy" id="1077442"/>
    <lineage>
        <taxon>Eukaryota</taxon>
        <taxon>Fungi</taxon>
        <taxon>Dikarya</taxon>
        <taxon>Ascomycota</taxon>
        <taxon>Pezizomycotina</taxon>
        <taxon>Eurotiomycetes</taxon>
        <taxon>Eurotiomycetidae</taxon>
        <taxon>Eurotiales</taxon>
        <taxon>Trichocomaceae</taxon>
        <taxon>Talaromyces</taxon>
        <taxon>Talaromyces sect. Talaromyces</taxon>
    </lineage>
</organism>
<name>A0A093V760_TALMA</name>